<name>A0A2T0AMN0_9CLOT</name>
<dbReference type="RefSeq" id="WP_106024689.1">
    <property type="nucleotide sequence ID" value="NZ_PVXN01000058.1"/>
</dbReference>
<keyword evidence="1" id="KW-1133">Transmembrane helix</keyword>
<accession>A0A2T0AMN0</accession>
<reference evidence="2 3" key="1">
    <citation type="submission" date="2018-03" db="EMBL/GenBank/DDBJ databases">
        <title>Genome sequence of Clostridium thermopalmarium DSM 5974.</title>
        <authorList>
            <person name="Poehlein A."/>
            <person name="Daniel R."/>
        </authorList>
    </citation>
    <scope>NUCLEOTIDE SEQUENCE [LARGE SCALE GENOMIC DNA]</scope>
    <source>
        <strain evidence="2 3">DSM 5974</strain>
    </source>
</reference>
<keyword evidence="3" id="KW-1185">Reference proteome</keyword>
<keyword evidence="1" id="KW-0472">Membrane</keyword>
<gene>
    <name evidence="2" type="ORF">CPAL_23560</name>
</gene>
<keyword evidence="1" id="KW-0812">Transmembrane</keyword>
<evidence type="ECO:0000256" key="1">
    <source>
        <dbReference type="SAM" id="Phobius"/>
    </source>
</evidence>
<dbReference type="AlphaFoldDB" id="A0A2T0AMN0"/>
<evidence type="ECO:0000313" key="2">
    <source>
        <dbReference type="EMBL" id="PRR70135.1"/>
    </source>
</evidence>
<feature type="transmembrane region" description="Helical" evidence="1">
    <location>
        <begin position="13"/>
        <end position="34"/>
    </location>
</feature>
<evidence type="ECO:0000313" key="3">
    <source>
        <dbReference type="Proteomes" id="UP000239614"/>
    </source>
</evidence>
<protein>
    <submittedName>
        <fullName evidence="2">Uncharacterized protein</fullName>
    </submittedName>
</protein>
<comment type="caution">
    <text evidence="2">The sequence shown here is derived from an EMBL/GenBank/DDBJ whole genome shotgun (WGS) entry which is preliminary data.</text>
</comment>
<proteinExistence type="predicted"/>
<sequence>MKRAFRNKRGSEVIQNLIVIAIMGALAITSIGAISSKIKSKNEAVVNSIDTNLTQAANDAGAKLK</sequence>
<organism evidence="2 3">
    <name type="scientific">Clostridium thermopalmarium DSM 5974</name>
    <dbReference type="NCBI Taxonomy" id="1121340"/>
    <lineage>
        <taxon>Bacteria</taxon>
        <taxon>Bacillati</taxon>
        <taxon>Bacillota</taxon>
        <taxon>Clostridia</taxon>
        <taxon>Eubacteriales</taxon>
        <taxon>Clostridiaceae</taxon>
        <taxon>Clostridium</taxon>
    </lineage>
</organism>
<dbReference type="EMBL" id="PVXN01000058">
    <property type="protein sequence ID" value="PRR70135.1"/>
    <property type="molecule type" value="Genomic_DNA"/>
</dbReference>
<dbReference type="Proteomes" id="UP000239614">
    <property type="component" value="Unassembled WGS sequence"/>
</dbReference>